<feature type="transmembrane region" description="Helical" evidence="9">
    <location>
        <begin position="218"/>
        <end position="237"/>
    </location>
</feature>
<evidence type="ECO:0000256" key="5">
    <source>
        <dbReference type="ARBA" id="ARBA00022989"/>
    </source>
</evidence>
<dbReference type="GO" id="GO:0005254">
    <property type="term" value="F:chloride channel activity"/>
    <property type="evidence" value="ECO:0007669"/>
    <property type="project" value="InterPro"/>
</dbReference>
<gene>
    <name evidence="10" type="ORF">SEMRO_1263_G257230.1</name>
</gene>
<evidence type="ECO:0000313" key="10">
    <source>
        <dbReference type="EMBL" id="CAB9522050.1"/>
    </source>
</evidence>
<evidence type="ECO:0000313" key="11">
    <source>
        <dbReference type="Proteomes" id="UP001153069"/>
    </source>
</evidence>
<comment type="caution">
    <text evidence="10">The sequence shown here is derived from an EMBL/GenBank/DDBJ whole genome shotgun (WGS) entry which is preliminary data.</text>
</comment>
<reference evidence="10" key="1">
    <citation type="submission" date="2020-06" db="EMBL/GenBank/DDBJ databases">
        <authorList>
            <consortium name="Plant Systems Biology data submission"/>
        </authorList>
    </citation>
    <scope>NUCLEOTIDE SEQUENCE</scope>
    <source>
        <strain evidence="10">D6</strain>
    </source>
</reference>
<feature type="region of interest" description="Disordered" evidence="8">
    <location>
        <begin position="311"/>
        <end position="332"/>
    </location>
</feature>
<dbReference type="GO" id="GO:0005886">
    <property type="term" value="C:plasma membrane"/>
    <property type="evidence" value="ECO:0007669"/>
    <property type="project" value="UniProtKB-SubCell"/>
</dbReference>
<keyword evidence="5 9" id="KW-1133">Transmembrane helix</keyword>
<dbReference type="InterPro" id="IPR044669">
    <property type="entry name" value="YneE/VCCN1/2-like"/>
</dbReference>
<dbReference type="OrthoDB" id="1368at2759"/>
<feature type="transmembrane region" description="Helical" evidence="9">
    <location>
        <begin position="195"/>
        <end position="212"/>
    </location>
</feature>
<dbReference type="PANTHER" id="PTHR33281">
    <property type="entry name" value="UPF0187 PROTEIN YNEE"/>
    <property type="match status" value="1"/>
</dbReference>
<keyword evidence="6" id="KW-0406">Ion transport</keyword>
<dbReference type="PANTHER" id="PTHR33281:SF19">
    <property type="entry name" value="VOLTAGE-DEPENDENT ANION CHANNEL-FORMING PROTEIN YNEE"/>
    <property type="match status" value="1"/>
</dbReference>
<dbReference type="AlphaFoldDB" id="A0A9N8EP01"/>
<proteinExistence type="predicted"/>
<evidence type="ECO:0000256" key="9">
    <source>
        <dbReference type="SAM" id="Phobius"/>
    </source>
</evidence>
<evidence type="ECO:0000256" key="7">
    <source>
        <dbReference type="ARBA" id="ARBA00023136"/>
    </source>
</evidence>
<evidence type="ECO:0000256" key="8">
    <source>
        <dbReference type="SAM" id="MobiDB-lite"/>
    </source>
</evidence>
<keyword evidence="11" id="KW-1185">Reference proteome</keyword>
<dbReference type="Pfam" id="PF25539">
    <property type="entry name" value="Bestrophin_2"/>
    <property type="match status" value="1"/>
</dbReference>
<dbReference type="Proteomes" id="UP001153069">
    <property type="component" value="Unassembled WGS sequence"/>
</dbReference>
<keyword evidence="3" id="KW-1003">Cell membrane</keyword>
<comment type="subcellular location">
    <subcellularLocation>
        <location evidence="1">Cell membrane</location>
        <topology evidence="1">Multi-pass membrane protein</topology>
    </subcellularLocation>
</comment>
<protein>
    <submittedName>
        <fullName evidence="10">Bestrophin, RFP-TM, chloride channel</fullName>
    </submittedName>
</protein>
<evidence type="ECO:0000256" key="4">
    <source>
        <dbReference type="ARBA" id="ARBA00022692"/>
    </source>
</evidence>
<name>A0A9N8EP01_9STRA</name>
<dbReference type="EMBL" id="CAICTM010001261">
    <property type="protein sequence ID" value="CAB9522050.1"/>
    <property type="molecule type" value="Genomic_DNA"/>
</dbReference>
<evidence type="ECO:0000256" key="3">
    <source>
        <dbReference type="ARBA" id="ARBA00022475"/>
    </source>
</evidence>
<evidence type="ECO:0000256" key="2">
    <source>
        <dbReference type="ARBA" id="ARBA00022448"/>
    </source>
</evidence>
<keyword evidence="4 9" id="KW-0812">Transmembrane</keyword>
<keyword evidence="7 9" id="KW-0472">Membrane</keyword>
<accession>A0A9N8EP01</accession>
<keyword evidence="2" id="KW-0813">Transport</keyword>
<organism evidence="10 11">
    <name type="scientific">Seminavis robusta</name>
    <dbReference type="NCBI Taxonomy" id="568900"/>
    <lineage>
        <taxon>Eukaryota</taxon>
        <taxon>Sar</taxon>
        <taxon>Stramenopiles</taxon>
        <taxon>Ochrophyta</taxon>
        <taxon>Bacillariophyta</taxon>
        <taxon>Bacillariophyceae</taxon>
        <taxon>Bacillariophycidae</taxon>
        <taxon>Naviculales</taxon>
        <taxon>Naviculaceae</taxon>
        <taxon>Seminavis</taxon>
    </lineage>
</organism>
<sequence length="332" mass="37756">MLFVELLAMEDFQIAFSPSGHGLMTLIVSFLVINKVNLAYDRYMNSRHAIGCALLACRELNQEVLLYTHALPPSHKKASEWRQQTAVRILDMMDCTVRVVKNTRQANYLAQNVDVEWKTDDDPLLHAQAIRMHLYTINDQIISNDQNDEDTTVGLEMFERMRMMDALNEFVVSYRDLLKCASTPLPFTLVQMGRTFLFIWTFSIPFVLRGVVSEIYSAMGFVFFLTYGFVGLELVAMKLMNPFGDGRHDLNVTGMKEAVGIGIEKDMRAFGEDAKLTDKRQAYSRQKARLPLQNNNAYAIVEATYSDPSPHHSAGNLLHSGNSTENVYHPMH</sequence>
<evidence type="ECO:0000256" key="6">
    <source>
        <dbReference type="ARBA" id="ARBA00023065"/>
    </source>
</evidence>
<feature type="transmembrane region" description="Helical" evidence="9">
    <location>
        <begin position="20"/>
        <end position="40"/>
    </location>
</feature>
<evidence type="ECO:0000256" key="1">
    <source>
        <dbReference type="ARBA" id="ARBA00004651"/>
    </source>
</evidence>